<dbReference type="Pfam" id="PF01048">
    <property type="entry name" value="PNP_UDP_1"/>
    <property type="match status" value="1"/>
</dbReference>
<dbReference type="InterPro" id="IPR000845">
    <property type="entry name" value="Nucleoside_phosphorylase_d"/>
</dbReference>
<gene>
    <name evidence="5 7" type="primary">deoD</name>
    <name evidence="7" type="ORF">ICW73_01860</name>
</gene>
<dbReference type="NCBIfam" id="NF004489">
    <property type="entry name" value="PRK05819.1"/>
    <property type="match status" value="1"/>
</dbReference>
<dbReference type="SUPFAM" id="SSF53167">
    <property type="entry name" value="Purine and uridine phosphorylases"/>
    <property type="match status" value="1"/>
</dbReference>
<dbReference type="PROSITE" id="PS01232">
    <property type="entry name" value="PNP_UDP_1"/>
    <property type="match status" value="1"/>
</dbReference>
<evidence type="ECO:0000256" key="2">
    <source>
        <dbReference type="ARBA" id="ARBA00022676"/>
    </source>
</evidence>
<evidence type="ECO:0000313" key="7">
    <source>
        <dbReference type="EMBL" id="QNS01714.1"/>
    </source>
</evidence>
<dbReference type="Proteomes" id="UP000516346">
    <property type="component" value="Chromosome"/>
</dbReference>
<dbReference type="EMBL" id="CP061275">
    <property type="protein sequence ID" value="QNS01714.1"/>
    <property type="molecule type" value="Genomic_DNA"/>
</dbReference>
<accession>A0A7H1AZ09</accession>
<dbReference type="PANTHER" id="PTHR43691:SF11">
    <property type="entry name" value="FI09636P-RELATED"/>
    <property type="match status" value="1"/>
</dbReference>
<evidence type="ECO:0000256" key="5">
    <source>
        <dbReference type="HAMAP-Rule" id="MF_01627"/>
    </source>
</evidence>
<dbReference type="Gene3D" id="3.40.50.1580">
    <property type="entry name" value="Nucleoside phosphorylase domain"/>
    <property type="match status" value="1"/>
</dbReference>
<feature type="binding site" description="in other chain" evidence="5">
    <location>
        <begin position="180"/>
        <end position="182"/>
    </location>
    <ligand>
        <name>a purine D-ribonucleoside</name>
        <dbReference type="ChEBI" id="CHEBI:142355"/>
        <note>ligand shared between dimeric partners</note>
    </ligand>
</feature>
<evidence type="ECO:0000259" key="6">
    <source>
        <dbReference type="Pfam" id="PF01048"/>
    </source>
</evidence>
<dbReference type="EC" id="2.4.2.1" evidence="5"/>
<dbReference type="GO" id="GO:0004850">
    <property type="term" value="F:uridine phosphorylase activity"/>
    <property type="evidence" value="ECO:0007669"/>
    <property type="project" value="UniProtKB-EC"/>
</dbReference>
<proteinExistence type="inferred from homology"/>
<dbReference type="GO" id="GO:0005829">
    <property type="term" value="C:cytosol"/>
    <property type="evidence" value="ECO:0007669"/>
    <property type="project" value="TreeGrafter"/>
</dbReference>
<feature type="domain" description="Nucleoside phosphorylase" evidence="6">
    <location>
        <begin position="16"/>
        <end position="212"/>
    </location>
</feature>
<protein>
    <recommendedName>
        <fullName evidence="5">Purine nucleoside phosphorylase DeoD-type</fullName>
        <shortName evidence="5">PNP</shortName>
        <ecNumber evidence="5">2.4.2.1</ecNumber>
    </recommendedName>
</protein>
<evidence type="ECO:0000256" key="4">
    <source>
        <dbReference type="ARBA" id="ARBA00048447"/>
    </source>
</evidence>
<feature type="binding site" description="in other chain" evidence="5">
    <location>
        <begin position="88"/>
        <end position="91"/>
    </location>
    <ligand>
        <name>phosphate</name>
        <dbReference type="ChEBI" id="CHEBI:43474"/>
        <note>ligand shared between dimeric partners</note>
    </ligand>
</feature>
<comment type="catalytic activity">
    <reaction evidence="4">
        <text>uridine + phosphate = alpha-D-ribose 1-phosphate + uracil</text>
        <dbReference type="Rhea" id="RHEA:24388"/>
        <dbReference type="ChEBI" id="CHEBI:16704"/>
        <dbReference type="ChEBI" id="CHEBI:17568"/>
        <dbReference type="ChEBI" id="CHEBI:43474"/>
        <dbReference type="ChEBI" id="CHEBI:57720"/>
        <dbReference type="EC" id="2.4.2.3"/>
    </reaction>
</comment>
<dbReference type="GO" id="GO:0006152">
    <property type="term" value="P:purine nucleoside catabolic process"/>
    <property type="evidence" value="ECO:0007669"/>
    <property type="project" value="TreeGrafter"/>
</dbReference>
<feature type="active site" description="Proton donor" evidence="5">
    <location>
        <position position="205"/>
    </location>
</feature>
<dbReference type="InterPro" id="IPR018016">
    <property type="entry name" value="Nucleoside_phosphorylase_CS"/>
</dbReference>
<feature type="binding site" description="in other chain" evidence="5">
    <location>
        <position position="21"/>
    </location>
    <ligand>
        <name>phosphate</name>
        <dbReference type="ChEBI" id="CHEBI:43474"/>
        <note>ligand shared between dimeric partners</note>
    </ligand>
</feature>
<dbReference type="HAMAP" id="MF_01627">
    <property type="entry name" value="Pur_nucleosid_phosp"/>
    <property type="match status" value="1"/>
</dbReference>
<evidence type="ECO:0000256" key="3">
    <source>
        <dbReference type="ARBA" id="ARBA00022679"/>
    </source>
</evidence>
<sequence length="237" mass="26820">MPTLHINSKKNDFSEIVLMPGDPIRAKYIAENYLNDYFQINTTRLMLAYTGYYKKKKISIMSHGIGIPSASLYTRELIVEYNVKKIVRIGTCGTVLDYIKLRDVVIAMGASTDSKVNRVRFQDHDFAAIANFNMICNAVSVAKSMKIYAHVGNFFTTDSFYNNDQEMLNILKKYNIIGIDMETSGIYSVASEFNVKALSICTVSDHILKQERVSSKDRESSFDNMIQIALESVILNS</sequence>
<comment type="similarity">
    <text evidence="1 5">Belongs to the PNP/UDP phosphorylase family.</text>
</comment>
<dbReference type="NCBIfam" id="TIGR00107">
    <property type="entry name" value="deoD"/>
    <property type="match status" value="1"/>
</dbReference>
<keyword evidence="3 5" id="KW-0808">Transferase</keyword>
<dbReference type="AlphaFoldDB" id="A0A7H1AZ09"/>
<organism evidence="7 8">
    <name type="scientific">Buchnera aphidicola</name>
    <name type="common">Pentalonia nigronervosa</name>
    <dbReference type="NCBI Taxonomy" id="1309793"/>
    <lineage>
        <taxon>Bacteria</taxon>
        <taxon>Pseudomonadati</taxon>
        <taxon>Pseudomonadota</taxon>
        <taxon>Gammaproteobacteria</taxon>
        <taxon>Enterobacterales</taxon>
        <taxon>Erwiniaceae</taxon>
        <taxon>Buchnera</taxon>
    </lineage>
</organism>
<feature type="binding site" description="in other chain" evidence="5">
    <location>
        <begin position="204"/>
        <end position="205"/>
    </location>
    <ligand>
        <name>a purine D-ribonucleoside</name>
        <dbReference type="ChEBI" id="CHEBI:142355"/>
        <note>ligand shared between dimeric partners</note>
    </ligand>
</feature>
<feature type="binding site" evidence="5">
    <location>
        <position position="44"/>
    </location>
    <ligand>
        <name>phosphate</name>
        <dbReference type="ChEBI" id="CHEBI:43474"/>
        <note>ligand shared between dimeric partners</note>
    </ligand>
</feature>
<dbReference type="InterPro" id="IPR035994">
    <property type="entry name" value="Nucleoside_phosphorylase_sf"/>
</dbReference>
<name>A0A7H1AZ09_9GAMM</name>
<comment type="catalytic activity">
    <reaction evidence="5">
        <text>a purine 2'-deoxy-D-ribonucleoside + phosphate = a purine nucleobase + 2-deoxy-alpha-D-ribose 1-phosphate</text>
        <dbReference type="Rhea" id="RHEA:36431"/>
        <dbReference type="ChEBI" id="CHEBI:26386"/>
        <dbReference type="ChEBI" id="CHEBI:43474"/>
        <dbReference type="ChEBI" id="CHEBI:57259"/>
        <dbReference type="ChEBI" id="CHEBI:142361"/>
        <dbReference type="EC" id="2.4.2.1"/>
    </reaction>
</comment>
<comment type="subunit">
    <text evidence="5">Homohexamer; trimer of homodimers.</text>
</comment>
<dbReference type="PANTHER" id="PTHR43691">
    <property type="entry name" value="URIDINE PHOSPHORYLASE"/>
    <property type="match status" value="1"/>
</dbReference>
<dbReference type="InterPro" id="IPR004402">
    <property type="entry name" value="DeoD-type"/>
</dbReference>
<feature type="binding site" evidence="5">
    <location>
        <position position="5"/>
    </location>
    <ligand>
        <name>a purine D-ribonucleoside</name>
        <dbReference type="ChEBI" id="CHEBI:142355"/>
        <note>ligand shared between dimeric partners</note>
    </ligand>
</feature>
<evidence type="ECO:0000256" key="1">
    <source>
        <dbReference type="ARBA" id="ARBA00010456"/>
    </source>
</evidence>
<comment type="function">
    <text evidence="5">Catalyzes the reversible phosphorolytic breakdown of the N-glycosidic bond in the beta-(deoxy)ribonucleoside molecules, with the formation of the corresponding free purine bases and pentose-1-phosphate.</text>
</comment>
<feature type="site" description="Important for catalytic activity" evidence="5">
    <location>
        <position position="218"/>
    </location>
</feature>
<comment type="catalytic activity">
    <reaction evidence="5">
        <text>a purine D-ribonucleoside + phosphate = a purine nucleobase + alpha-D-ribose 1-phosphate</text>
        <dbReference type="Rhea" id="RHEA:19805"/>
        <dbReference type="ChEBI" id="CHEBI:26386"/>
        <dbReference type="ChEBI" id="CHEBI:43474"/>
        <dbReference type="ChEBI" id="CHEBI:57720"/>
        <dbReference type="ChEBI" id="CHEBI:142355"/>
        <dbReference type="EC" id="2.4.2.1"/>
    </reaction>
</comment>
<dbReference type="CDD" id="cd09006">
    <property type="entry name" value="PNP_EcPNPI-like"/>
    <property type="match status" value="1"/>
</dbReference>
<reference evidence="7 8" key="1">
    <citation type="submission" date="2020-09" db="EMBL/GenBank/DDBJ databases">
        <title>Genome sequence of the banana aphid, Pentalonia nigronervosa Coquerel (Hemiptera: Aphididae) and its symbionts.</title>
        <authorList>
            <person name="Mathers T.C."/>
            <person name="Mugford S.T."/>
            <person name="Hogenhout S.A."/>
            <person name="Tripathi L."/>
        </authorList>
    </citation>
    <scope>NUCLEOTIDE SEQUENCE [LARGE SCALE GENOMIC DNA]</scope>
    <source>
        <strain evidence="7">Ba4</strain>
    </source>
</reference>
<feature type="binding site" description="in other chain" evidence="5">
    <location>
        <position position="25"/>
    </location>
    <ligand>
        <name>phosphate</name>
        <dbReference type="ChEBI" id="CHEBI:43474"/>
        <note>ligand shared between dimeric partners</note>
    </ligand>
</feature>
<dbReference type="GO" id="GO:0004731">
    <property type="term" value="F:purine-nucleoside phosphorylase activity"/>
    <property type="evidence" value="ECO:0007669"/>
    <property type="project" value="UniProtKB-UniRule"/>
</dbReference>
<keyword evidence="2 5" id="KW-0328">Glycosyltransferase</keyword>
<evidence type="ECO:0000313" key="8">
    <source>
        <dbReference type="Proteomes" id="UP000516346"/>
    </source>
</evidence>